<feature type="transmembrane region" description="Helical" evidence="2">
    <location>
        <begin position="53"/>
        <end position="73"/>
    </location>
</feature>
<dbReference type="PANTHER" id="PTHR36844">
    <property type="entry name" value="PROTEASE PRSW"/>
    <property type="match status" value="1"/>
</dbReference>
<evidence type="ECO:0000256" key="1">
    <source>
        <dbReference type="SAM" id="MobiDB-lite"/>
    </source>
</evidence>
<evidence type="ECO:0000313" key="3">
    <source>
        <dbReference type="EMBL" id="OPC80108.1"/>
    </source>
</evidence>
<comment type="caution">
    <text evidence="3">The sequence shown here is derived from an EMBL/GenBank/DDBJ whole genome shotgun (WGS) entry which is preliminary data.</text>
</comment>
<feature type="transmembrane region" description="Helical" evidence="2">
    <location>
        <begin position="85"/>
        <end position="105"/>
    </location>
</feature>
<feature type="region of interest" description="Disordered" evidence="1">
    <location>
        <begin position="382"/>
        <end position="420"/>
    </location>
</feature>
<feature type="transmembrane region" description="Helical" evidence="2">
    <location>
        <begin position="156"/>
        <end position="174"/>
    </location>
</feature>
<feature type="transmembrane region" description="Helical" evidence="2">
    <location>
        <begin position="268"/>
        <end position="290"/>
    </location>
</feature>
<dbReference type="RefSeq" id="WP_078974374.1">
    <property type="nucleotide sequence ID" value="NZ_MWQN01000001.1"/>
</dbReference>
<dbReference type="OrthoDB" id="9785431at2"/>
<keyword evidence="2" id="KW-0812">Transmembrane</keyword>
<name>A0A1T3NTJ5_9ACTN</name>
<feature type="transmembrane region" description="Helical" evidence="2">
    <location>
        <begin position="208"/>
        <end position="227"/>
    </location>
</feature>
<protein>
    <recommendedName>
        <fullName evidence="5">PrsW family intramembrane metalloprotease</fullName>
    </recommendedName>
</protein>
<gene>
    <name evidence="3" type="ORF">B4N89_03320</name>
</gene>
<dbReference type="EMBL" id="MWQN01000001">
    <property type="protein sequence ID" value="OPC80108.1"/>
    <property type="molecule type" value="Genomic_DNA"/>
</dbReference>
<evidence type="ECO:0000313" key="4">
    <source>
        <dbReference type="Proteomes" id="UP000190037"/>
    </source>
</evidence>
<feature type="transmembrane region" description="Helical" evidence="2">
    <location>
        <begin position="234"/>
        <end position="253"/>
    </location>
</feature>
<dbReference type="AlphaFoldDB" id="A0A1T3NTJ5"/>
<dbReference type="GO" id="GO:0008233">
    <property type="term" value="F:peptidase activity"/>
    <property type="evidence" value="ECO:0007669"/>
    <property type="project" value="InterPro"/>
</dbReference>
<evidence type="ECO:0000256" key="2">
    <source>
        <dbReference type="SAM" id="Phobius"/>
    </source>
</evidence>
<sequence>MSVAPLTDRRGRRDAGGIVRPARAAFWLYPIVLALGAASVVPNFVRLSSAAPSGALVLSVGINTLWLIPALAVITHLDLFEREPLSFCVAAVLWGGLVATGFALVANDNLLSYLAKLDPEFSTDWGASISAPIVEETLKLLGVVTLILINRRVFESVLDGFVIGALVGLGFQVVENILYGLNAAIQSGEIWTGGVVASFFVRAVVNGLWSHAAFTAMTGAGVAYVLVGVRRPLPVRLAAAIALYVVAWSLHFVNNSPLAEIVLRRTDWYLTIVQIVLNGLVVLAVASYVYRLAARQEFRRFARAVGNEPELLPLRELAALASNRTRKDAVEAARREHGRKAARARSRLQRAQLGYGVALSRSVDPEHDPGVARWHRRIDRARAQVVAADAEPPPNAPTGRAKTPPETPPGPEVPETPEMP</sequence>
<dbReference type="Proteomes" id="UP000190037">
    <property type="component" value="Unassembled WGS sequence"/>
</dbReference>
<keyword evidence="4" id="KW-1185">Reference proteome</keyword>
<dbReference type="InterPro" id="IPR026898">
    <property type="entry name" value="PrsW"/>
</dbReference>
<keyword evidence="2" id="KW-1133">Transmembrane helix</keyword>
<feature type="transmembrane region" description="Helical" evidence="2">
    <location>
        <begin position="21"/>
        <end position="41"/>
    </location>
</feature>
<keyword evidence="2" id="KW-0472">Membrane</keyword>
<evidence type="ECO:0008006" key="5">
    <source>
        <dbReference type="Google" id="ProtNLM"/>
    </source>
</evidence>
<proteinExistence type="predicted"/>
<dbReference type="Pfam" id="PF13367">
    <property type="entry name" value="PrsW-protease"/>
    <property type="match status" value="1"/>
</dbReference>
<dbReference type="PANTHER" id="PTHR36844:SF1">
    <property type="entry name" value="PROTEASE PRSW"/>
    <property type="match status" value="1"/>
</dbReference>
<feature type="transmembrane region" description="Helical" evidence="2">
    <location>
        <begin position="125"/>
        <end position="149"/>
    </location>
</feature>
<accession>A0A1T3NTJ5</accession>
<reference evidence="3 4" key="1">
    <citation type="submission" date="2017-03" db="EMBL/GenBank/DDBJ databases">
        <title>Draft genome sequence of Streptomyces scabrisporus NF3, endophyte isolated from Amphipterygium adstringens.</title>
        <authorList>
            <person name="Vazquez M."/>
            <person name="Ceapa C.D."/>
            <person name="Rodriguez Luna D."/>
            <person name="Sanchez Esquivel S."/>
        </authorList>
    </citation>
    <scope>NUCLEOTIDE SEQUENCE [LARGE SCALE GENOMIC DNA]</scope>
    <source>
        <strain evidence="3 4">NF3</strain>
    </source>
</reference>
<organism evidence="3 4">
    <name type="scientific">Embleya scabrispora</name>
    <dbReference type="NCBI Taxonomy" id="159449"/>
    <lineage>
        <taxon>Bacteria</taxon>
        <taxon>Bacillati</taxon>
        <taxon>Actinomycetota</taxon>
        <taxon>Actinomycetes</taxon>
        <taxon>Kitasatosporales</taxon>
        <taxon>Streptomycetaceae</taxon>
        <taxon>Embleya</taxon>
    </lineage>
</organism>
<feature type="compositionally biased region" description="Pro residues" evidence="1">
    <location>
        <begin position="405"/>
        <end position="420"/>
    </location>
</feature>